<keyword evidence="3" id="KW-1185">Reference proteome</keyword>
<protein>
    <submittedName>
        <fullName evidence="2">Uncharacterized protein</fullName>
    </submittedName>
</protein>
<evidence type="ECO:0000256" key="1">
    <source>
        <dbReference type="SAM" id="MobiDB-lite"/>
    </source>
</evidence>
<sequence length="83" mass="8965">MATLDTREDCGSARTRESPGQIDSKTAAETRKPRVSSLHDFNYTEAEACCSQTLIPDQLKNSSRIIDMRQAGPSSSSSDPATS</sequence>
<feature type="compositionally biased region" description="Low complexity" evidence="1">
    <location>
        <begin position="74"/>
        <end position="83"/>
    </location>
</feature>
<feature type="region of interest" description="Disordered" evidence="1">
    <location>
        <begin position="1"/>
        <end position="36"/>
    </location>
</feature>
<reference evidence="2 3" key="1">
    <citation type="submission" date="2021-06" db="EMBL/GenBank/DDBJ databases">
        <authorList>
            <person name="Palmer J.M."/>
        </authorList>
    </citation>
    <scope>NUCLEOTIDE SEQUENCE [LARGE SCALE GENOMIC DNA]</scope>
    <source>
        <strain evidence="2 3">MEX-2019</strain>
        <tissue evidence="2">Muscle</tissue>
    </source>
</reference>
<dbReference type="EMBL" id="JAHHUM010000633">
    <property type="protein sequence ID" value="KAK5618200.1"/>
    <property type="molecule type" value="Genomic_DNA"/>
</dbReference>
<dbReference type="AlphaFoldDB" id="A0AAV9SA62"/>
<organism evidence="2 3">
    <name type="scientific">Crenichthys baileyi</name>
    <name type="common">White River springfish</name>
    <dbReference type="NCBI Taxonomy" id="28760"/>
    <lineage>
        <taxon>Eukaryota</taxon>
        <taxon>Metazoa</taxon>
        <taxon>Chordata</taxon>
        <taxon>Craniata</taxon>
        <taxon>Vertebrata</taxon>
        <taxon>Euteleostomi</taxon>
        <taxon>Actinopterygii</taxon>
        <taxon>Neopterygii</taxon>
        <taxon>Teleostei</taxon>
        <taxon>Neoteleostei</taxon>
        <taxon>Acanthomorphata</taxon>
        <taxon>Ovalentaria</taxon>
        <taxon>Atherinomorphae</taxon>
        <taxon>Cyprinodontiformes</taxon>
        <taxon>Goodeidae</taxon>
        <taxon>Crenichthys</taxon>
    </lineage>
</organism>
<feature type="region of interest" description="Disordered" evidence="1">
    <location>
        <begin position="62"/>
        <end position="83"/>
    </location>
</feature>
<comment type="caution">
    <text evidence="2">The sequence shown here is derived from an EMBL/GenBank/DDBJ whole genome shotgun (WGS) entry which is preliminary data.</text>
</comment>
<name>A0AAV9SA62_9TELE</name>
<dbReference type="Proteomes" id="UP001311232">
    <property type="component" value="Unassembled WGS sequence"/>
</dbReference>
<feature type="compositionally biased region" description="Basic and acidic residues" evidence="1">
    <location>
        <begin position="1"/>
        <end position="17"/>
    </location>
</feature>
<evidence type="ECO:0000313" key="3">
    <source>
        <dbReference type="Proteomes" id="UP001311232"/>
    </source>
</evidence>
<proteinExistence type="predicted"/>
<accession>A0AAV9SA62</accession>
<gene>
    <name evidence="2" type="ORF">CRENBAI_020826</name>
</gene>
<evidence type="ECO:0000313" key="2">
    <source>
        <dbReference type="EMBL" id="KAK5618200.1"/>
    </source>
</evidence>